<organism evidence="10 11">
    <name type="scientific">SAR86 cluster bacterium</name>
    <dbReference type="NCBI Taxonomy" id="2030880"/>
    <lineage>
        <taxon>Bacteria</taxon>
        <taxon>Pseudomonadati</taxon>
        <taxon>Pseudomonadota</taxon>
        <taxon>Gammaproteobacteria</taxon>
        <taxon>SAR86 cluster</taxon>
    </lineage>
</organism>
<evidence type="ECO:0000256" key="1">
    <source>
        <dbReference type="ARBA" id="ARBA00022670"/>
    </source>
</evidence>
<dbReference type="PANTHER" id="PTHR22726">
    <property type="entry name" value="METALLOENDOPEPTIDASE OMA1"/>
    <property type="match status" value="1"/>
</dbReference>
<comment type="cofactor">
    <cofactor evidence="8">
        <name>Zn(2+)</name>
        <dbReference type="ChEBI" id="CHEBI:29105"/>
    </cofactor>
    <text evidence="8">Binds 1 zinc ion per subunit.</text>
</comment>
<feature type="binding site" evidence="8">
    <location>
        <position position="200"/>
    </location>
    <ligand>
        <name>Zn(2+)</name>
        <dbReference type="ChEBI" id="CHEBI:29105"/>
        <note>catalytic</note>
    </ligand>
</feature>
<evidence type="ECO:0000313" key="10">
    <source>
        <dbReference type="EMBL" id="PCI74198.1"/>
    </source>
</evidence>
<dbReference type="InterPro" id="IPR011990">
    <property type="entry name" value="TPR-like_helical_dom_sf"/>
</dbReference>
<dbReference type="PANTHER" id="PTHR22726:SF1">
    <property type="entry name" value="METALLOENDOPEPTIDASE OMA1, MITOCHONDRIAL"/>
    <property type="match status" value="1"/>
</dbReference>
<keyword evidence="3 8" id="KW-0732">Signal</keyword>
<evidence type="ECO:0000256" key="7">
    <source>
        <dbReference type="ARBA" id="ARBA00023049"/>
    </source>
</evidence>
<dbReference type="Gene3D" id="1.25.40.10">
    <property type="entry name" value="Tetratricopeptide repeat domain"/>
    <property type="match status" value="1"/>
</dbReference>
<evidence type="ECO:0000256" key="2">
    <source>
        <dbReference type="ARBA" id="ARBA00022723"/>
    </source>
</evidence>
<keyword evidence="5 8" id="KW-0378">Hydrolase</keyword>
<comment type="caution">
    <text evidence="10">The sequence shown here is derived from an EMBL/GenBank/DDBJ whole genome shotgun (WGS) entry which is preliminary data.</text>
</comment>
<dbReference type="SMART" id="SM00028">
    <property type="entry name" value="TPR"/>
    <property type="match status" value="2"/>
</dbReference>
<evidence type="ECO:0000256" key="8">
    <source>
        <dbReference type="HAMAP-Rule" id="MF_00997"/>
    </source>
</evidence>
<feature type="active site" description="Proton donor" evidence="8">
    <location>
        <position position="270"/>
    </location>
</feature>
<accession>A0A2A4WUV1</accession>
<evidence type="ECO:0000256" key="3">
    <source>
        <dbReference type="ARBA" id="ARBA00022729"/>
    </source>
</evidence>
<dbReference type="Pfam" id="PF14559">
    <property type="entry name" value="TPR_19"/>
    <property type="match status" value="1"/>
</dbReference>
<keyword evidence="7 8" id="KW-0482">Metalloprotease</keyword>
<feature type="binding site" evidence="8">
    <location>
        <position position="266"/>
    </location>
    <ligand>
        <name>Zn(2+)</name>
        <dbReference type="ChEBI" id="CHEBI:29105"/>
        <note>catalytic</note>
    </ligand>
</feature>
<comment type="function">
    <text evidence="8">Functions as both a chaperone and a metalloprotease. Maintains the integrity of the outer membrane by promoting either the assembly or the elimination of outer membrane proteins, depending on their folding state.</text>
</comment>
<evidence type="ECO:0000313" key="11">
    <source>
        <dbReference type="Proteomes" id="UP000218767"/>
    </source>
</evidence>
<dbReference type="GO" id="GO:0051603">
    <property type="term" value="P:proteolysis involved in protein catabolic process"/>
    <property type="evidence" value="ECO:0007669"/>
    <property type="project" value="TreeGrafter"/>
</dbReference>
<dbReference type="InterPro" id="IPR051156">
    <property type="entry name" value="Mito/Outer_Membr_Metalloprot"/>
</dbReference>
<protein>
    <recommendedName>
        <fullName evidence="8">Putative beta-barrel assembly-enhancing protease</fullName>
        <ecNumber evidence="8">3.4.-.-</ecNumber>
    </recommendedName>
</protein>
<comment type="subcellular location">
    <subcellularLocation>
        <location evidence="8">Periplasm</location>
    </subcellularLocation>
</comment>
<dbReference type="GO" id="GO:0042597">
    <property type="term" value="C:periplasmic space"/>
    <property type="evidence" value="ECO:0007669"/>
    <property type="project" value="UniProtKB-SubCell"/>
</dbReference>
<proteinExistence type="inferred from homology"/>
<dbReference type="GO" id="GO:0004222">
    <property type="term" value="F:metalloendopeptidase activity"/>
    <property type="evidence" value="ECO:0007669"/>
    <property type="project" value="InterPro"/>
</dbReference>
<dbReference type="InterPro" id="IPR030873">
    <property type="entry name" value="Protease_BepA"/>
</dbReference>
<dbReference type="EMBL" id="NVUL01000106">
    <property type="protein sequence ID" value="PCI74198.1"/>
    <property type="molecule type" value="Genomic_DNA"/>
</dbReference>
<keyword evidence="2 8" id="KW-0479">Metal-binding</keyword>
<evidence type="ECO:0000256" key="5">
    <source>
        <dbReference type="ARBA" id="ARBA00022801"/>
    </source>
</evidence>
<dbReference type="GO" id="GO:0008270">
    <property type="term" value="F:zinc ion binding"/>
    <property type="evidence" value="ECO:0007669"/>
    <property type="project" value="UniProtKB-UniRule"/>
</dbReference>
<dbReference type="SUPFAM" id="SSF48452">
    <property type="entry name" value="TPR-like"/>
    <property type="match status" value="1"/>
</dbReference>
<keyword evidence="6 8" id="KW-0862">Zinc</keyword>
<feature type="active site" evidence="8">
    <location>
        <position position="201"/>
    </location>
</feature>
<dbReference type="AlphaFoldDB" id="A0A2A4WUV1"/>
<keyword evidence="1 8" id="KW-0645">Protease</keyword>
<dbReference type="Gene3D" id="3.30.2010.10">
    <property type="entry name" value="Metalloproteases ('zincins'), catalytic domain"/>
    <property type="match status" value="1"/>
</dbReference>
<feature type="domain" description="Peptidase M48" evidence="9">
    <location>
        <begin position="135"/>
        <end position="319"/>
    </location>
</feature>
<dbReference type="HAMAP" id="MF_00997">
    <property type="entry name" value="Protease_BepA"/>
    <property type="match status" value="1"/>
</dbReference>
<dbReference type="Pfam" id="PF01435">
    <property type="entry name" value="Peptidase_M48"/>
    <property type="match status" value="1"/>
</dbReference>
<evidence type="ECO:0000259" key="9">
    <source>
        <dbReference type="Pfam" id="PF01435"/>
    </source>
</evidence>
<dbReference type="GO" id="GO:0016020">
    <property type="term" value="C:membrane"/>
    <property type="evidence" value="ECO:0007669"/>
    <property type="project" value="InterPro"/>
</dbReference>
<sequence length="551" mass="61317">MLFRASFAFSSGIGHCKPLRSISISAFISIATFYQAMRAKHHQRYRLKGTQKRRINTVNLGLRVLLVDIMHTSWLKNSLVLLLSAIAPCLLSAQPALPSLGDRISGTVSIEQEYVMGQQFLSSIRRGAPTISDPLLNAYLESVTYKLASRSQLQDHRLSFVIIDSEALNAFAAPGGIIGVNTGLFLNAQTEAEFASVMAHEIAHVSQRHFARGIDEAKAARIPGMATLLASVIIMATSDASHGTAAVAAAQGRALENQLRFSRSNETEADRVGQDTMFSAGFDPDGMSTLFERLMAINRFGRQPPEFLLSHPLTESRVSGSRGRASRYPRQQYSANLEYQIVRARVVGHYATNKADLVLEYERLLEYSTSEFTRDANRYALAIAYYENQQYAQASATLEPLLEKDPNRISYAVTLAEILTEQNEPGQAINFLQRHLAINPGNNALTMAYVDALIEARSYTTAAEVMERHSLSRPDDFQLWYKLAETQGQAGNISAVHQARAEYFRLLGDYQRARQQLRSALKIESDNGIAPAEEARLRQKIQEIERLQQNV</sequence>
<gene>
    <name evidence="10" type="ORF">COB20_15405</name>
</gene>
<reference evidence="11" key="1">
    <citation type="submission" date="2017-08" db="EMBL/GenBank/DDBJ databases">
        <title>A dynamic microbial community with high functional redundancy inhabits the cold, oxic subseafloor aquifer.</title>
        <authorList>
            <person name="Tully B.J."/>
            <person name="Wheat C.G."/>
            <person name="Glazer B.T."/>
            <person name="Huber J.A."/>
        </authorList>
    </citation>
    <scope>NUCLEOTIDE SEQUENCE [LARGE SCALE GENOMIC DNA]</scope>
</reference>
<dbReference type="EC" id="3.4.-.-" evidence="8"/>
<evidence type="ECO:0000256" key="6">
    <source>
        <dbReference type="ARBA" id="ARBA00022833"/>
    </source>
</evidence>
<dbReference type="InterPro" id="IPR001915">
    <property type="entry name" value="Peptidase_M48"/>
</dbReference>
<name>A0A2A4WUV1_9GAMM</name>
<keyword evidence="4 8" id="KW-0574">Periplasm</keyword>
<dbReference type="InterPro" id="IPR019734">
    <property type="entry name" value="TPR_rpt"/>
</dbReference>
<dbReference type="Proteomes" id="UP000218767">
    <property type="component" value="Unassembled WGS sequence"/>
</dbReference>
<evidence type="ECO:0000256" key="4">
    <source>
        <dbReference type="ARBA" id="ARBA00022764"/>
    </source>
</evidence>
<comment type="similarity">
    <text evidence="8">Belongs to the peptidase M48 family. BepA subfamily.</text>
</comment>
<feature type="binding site" evidence="8">
    <location>
        <position position="204"/>
    </location>
    <ligand>
        <name>Zn(2+)</name>
        <dbReference type="ChEBI" id="CHEBI:29105"/>
        <note>catalytic</note>
    </ligand>
</feature>